<protein>
    <recommendedName>
        <fullName evidence="2">DUF7730 domain-containing protein</fullName>
    </recommendedName>
</protein>
<feature type="domain" description="DUF7730" evidence="2">
    <location>
        <begin position="76"/>
        <end position="196"/>
    </location>
</feature>
<organism evidence="3 4">
    <name type="scientific">Mycena venus</name>
    <dbReference type="NCBI Taxonomy" id="2733690"/>
    <lineage>
        <taxon>Eukaryota</taxon>
        <taxon>Fungi</taxon>
        <taxon>Dikarya</taxon>
        <taxon>Basidiomycota</taxon>
        <taxon>Agaricomycotina</taxon>
        <taxon>Agaricomycetes</taxon>
        <taxon>Agaricomycetidae</taxon>
        <taxon>Agaricales</taxon>
        <taxon>Marasmiineae</taxon>
        <taxon>Mycenaceae</taxon>
        <taxon>Mycena</taxon>
    </lineage>
</organism>
<evidence type="ECO:0000259" key="2">
    <source>
        <dbReference type="Pfam" id="PF24864"/>
    </source>
</evidence>
<gene>
    <name evidence="3" type="ORF">MVEN_01555900</name>
</gene>
<keyword evidence="1" id="KW-0812">Transmembrane</keyword>
<accession>A0A8H6XS92</accession>
<proteinExistence type="predicted"/>
<dbReference type="InterPro" id="IPR056632">
    <property type="entry name" value="DUF7730"/>
</dbReference>
<dbReference type="Proteomes" id="UP000620124">
    <property type="component" value="Unassembled WGS sequence"/>
</dbReference>
<dbReference type="AlphaFoldDB" id="A0A8H6XS92"/>
<evidence type="ECO:0000256" key="1">
    <source>
        <dbReference type="SAM" id="Phobius"/>
    </source>
</evidence>
<name>A0A8H6XS92_9AGAR</name>
<dbReference type="PANTHER" id="PTHR38790">
    <property type="entry name" value="2EXR DOMAIN-CONTAINING PROTEIN-RELATED"/>
    <property type="match status" value="1"/>
</dbReference>
<evidence type="ECO:0000313" key="3">
    <source>
        <dbReference type="EMBL" id="KAF7345380.1"/>
    </source>
</evidence>
<feature type="transmembrane region" description="Helical" evidence="1">
    <location>
        <begin position="15"/>
        <end position="34"/>
    </location>
</feature>
<keyword evidence="1" id="KW-1133">Transmembrane helix</keyword>
<dbReference type="OrthoDB" id="2824962at2759"/>
<keyword evidence="4" id="KW-1185">Reference proteome</keyword>
<dbReference type="Pfam" id="PF24864">
    <property type="entry name" value="DUF7730"/>
    <property type="match status" value="1"/>
</dbReference>
<comment type="caution">
    <text evidence="3">The sequence shown here is derived from an EMBL/GenBank/DDBJ whole genome shotgun (WGS) entry which is preliminary data.</text>
</comment>
<sequence>MKVLLWLFASAVRKAATWAALSPLLVLCSPYLALRYIKRRRRRGGVGCVIRMEAALRYPSPLPTDRIDIESGAVVEQPRCHLLQLPPELRALIFQLAVGNRLVHIAVPNHNYDRYIIQTTCYVPPEPPGTPYNLRLLELADNISVALLLTCRSAYVELLPIMHRQNIFYFWLQDLPDIFHSSLGQYCLPKIRAVYIYQNHCRAIAQWSPVFDLLQKMCLESLTLEFDALNWSGVPQFIFSLDSPWCRGLLGVRHLRNLDIFFASGRPEDPQHPETVTQTLRDLMIGPAADEKYETLFERPR</sequence>
<dbReference type="EMBL" id="JACAZI010000013">
    <property type="protein sequence ID" value="KAF7345380.1"/>
    <property type="molecule type" value="Genomic_DNA"/>
</dbReference>
<reference evidence="3" key="1">
    <citation type="submission" date="2020-05" db="EMBL/GenBank/DDBJ databases">
        <title>Mycena genomes resolve the evolution of fungal bioluminescence.</title>
        <authorList>
            <person name="Tsai I.J."/>
        </authorList>
    </citation>
    <scope>NUCLEOTIDE SEQUENCE</scope>
    <source>
        <strain evidence="3">CCC161011</strain>
    </source>
</reference>
<evidence type="ECO:0000313" key="4">
    <source>
        <dbReference type="Proteomes" id="UP000620124"/>
    </source>
</evidence>
<keyword evidence="1" id="KW-0472">Membrane</keyword>